<feature type="region of interest" description="Disordered" evidence="1">
    <location>
        <begin position="138"/>
        <end position="162"/>
    </location>
</feature>
<organism evidence="2 3">
    <name type="scientific">Olea europaea subsp. europaea</name>
    <dbReference type="NCBI Taxonomy" id="158383"/>
    <lineage>
        <taxon>Eukaryota</taxon>
        <taxon>Viridiplantae</taxon>
        <taxon>Streptophyta</taxon>
        <taxon>Embryophyta</taxon>
        <taxon>Tracheophyta</taxon>
        <taxon>Spermatophyta</taxon>
        <taxon>Magnoliopsida</taxon>
        <taxon>eudicotyledons</taxon>
        <taxon>Gunneridae</taxon>
        <taxon>Pentapetalae</taxon>
        <taxon>asterids</taxon>
        <taxon>lamiids</taxon>
        <taxon>Lamiales</taxon>
        <taxon>Oleaceae</taxon>
        <taxon>Oleeae</taxon>
        <taxon>Olea</taxon>
    </lineage>
</organism>
<accession>A0A8S0R3C9</accession>
<dbReference type="OrthoDB" id="691043at2759"/>
<sequence length="200" mass="21662">MAKANSEMITGHWGYGYTPKFMQIKLNENFLCRENSKGEASFRILYYGGAAGAVPFTWESQPGTPKQSISDAPLPPLTPPPSYQFSPQMKSMHKVSKSNVFHSAFGSKKMDISSSPSSSSCSSSYSLPSTPMNRLFTKRHSRSAPCPGLEEDTVDEGGNSPISKLCFGTGSGSLWGSGSYSRMKTVKKAFLSILPDHGKP</sequence>
<reference evidence="2 3" key="1">
    <citation type="submission" date="2019-12" db="EMBL/GenBank/DDBJ databases">
        <authorList>
            <person name="Alioto T."/>
            <person name="Alioto T."/>
            <person name="Gomez Garrido J."/>
        </authorList>
    </citation>
    <scope>NUCLEOTIDE SEQUENCE [LARGE SCALE GENOMIC DNA]</scope>
</reference>
<comment type="caution">
    <text evidence="2">The sequence shown here is derived from an EMBL/GenBank/DDBJ whole genome shotgun (WGS) entry which is preliminary data.</text>
</comment>
<dbReference type="PANTHER" id="PTHR33257">
    <property type="entry name" value="OS05G0165500 PROTEIN"/>
    <property type="match status" value="1"/>
</dbReference>
<evidence type="ECO:0000256" key="1">
    <source>
        <dbReference type="SAM" id="MobiDB-lite"/>
    </source>
</evidence>
<name>A0A8S0R3C9_OLEEU</name>
<gene>
    <name evidence="2" type="ORF">OLEA9_A069136</name>
</gene>
<dbReference type="AlphaFoldDB" id="A0A8S0R3C9"/>
<dbReference type="Gramene" id="OE9A069136T1">
    <property type="protein sequence ID" value="OE9A069136C1"/>
    <property type="gene ID" value="OE9A069136"/>
</dbReference>
<evidence type="ECO:0000313" key="2">
    <source>
        <dbReference type="EMBL" id="CAA2972628.1"/>
    </source>
</evidence>
<dbReference type="PANTHER" id="PTHR33257:SF4">
    <property type="entry name" value="EXPRESSED PROTEIN"/>
    <property type="match status" value="1"/>
</dbReference>
<dbReference type="EMBL" id="CACTIH010002060">
    <property type="protein sequence ID" value="CAA2972628.1"/>
    <property type="molecule type" value="Genomic_DNA"/>
</dbReference>
<proteinExistence type="predicted"/>
<dbReference type="Proteomes" id="UP000594638">
    <property type="component" value="Unassembled WGS sequence"/>
</dbReference>
<keyword evidence="3" id="KW-1185">Reference proteome</keyword>
<protein>
    <submittedName>
        <fullName evidence="2">Uncharacterized protein</fullName>
    </submittedName>
</protein>
<evidence type="ECO:0000313" key="3">
    <source>
        <dbReference type="Proteomes" id="UP000594638"/>
    </source>
</evidence>